<dbReference type="eggNOG" id="ENOG502ZCAC">
    <property type="taxonomic scope" value="Bacteria"/>
</dbReference>
<organism evidence="2 3">
    <name type="scientific">Phenylobacterium zucineum (strain HLK1)</name>
    <dbReference type="NCBI Taxonomy" id="450851"/>
    <lineage>
        <taxon>Bacteria</taxon>
        <taxon>Pseudomonadati</taxon>
        <taxon>Pseudomonadota</taxon>
        <taxon>Alphaproteobacteria</taxon>
        <taxon>Caulobacterales</taxon>
        <taxon>Caulobacteraceae</taxon>
        <taxon>Phenylobacterium</taxon>
    </lineage>
</organism>
<evidence type="ECO:0000256" key="1">
    <source>
        <dbReference type="SAM" id="MobiDB-lite"/>
    </source>
</evidence>
<proteinExistence type="predicted"/>
<dbReference type="EMBL" id="CP000747">
    <property type="protein sequence ID" value="ACG79303.1"/>
    <property type="molecule type" value="Genomic_DNA"/>
</dbReference>
<dbReference type="Proteomes" id="UP000001868">
    <property type="component" value="Chromosome"/>
</dbReference>
<accession>B4R8T8</accession>
<feature type="compositionally biased region" description="Basic residues" evidence="1">
    <location>
        <begin position="9"/>
        <end position="18"/>
    </location>
</feature>
<dbReference type="AlphaFoldDB" id="B4R8T8"/>
<evidence type="ECO:0008006" key="4">
    <source>
        <dbReference type="Google" id="ProtNLM"/>
    </source>
</evidence>
<sequence length="271" mass="30223">MARNLVSRRPARQPRCRRNREAVTRPRPAGPPAPSILDASMRRLLICAAALAVAATSLPTLAEAQGRGRQDQQRQQEEEAAKKRKRDAEWGNRQSPLPQLRNAGPCPFVKTLYDAARYIEFKDGREASANVGFTGEIQGISAGCEYKDDEPIELAMEVLFELGRGPQAEGRSKTFRYWVAVTDRNRSVLAKEYFSLPVTFKEGEDRTFVRENLNRIVIPRAEMTTSGSNFEVLIGFDVTPQMAAFNREGKRFRLNVGAPTETAQTGTAPPQ</sequence>
<evidence type="ECO:0000313" key="3">
    <source>
        <dbReference type="Proteomes" id="UP000001868"/>
    </source>
</evidence>
<name>B4R8T8_PHEZH</name>
<dbReference type="KEGG" id="pzu:PHZ_c2894"/>
<reference evidence="2 3" key="1">
    <citation type="journal article" date="2008" name="BMC Genomics">
        <title>Complete genome of Phenylobacterium zucineum - a novel facultative intracellular bacterium isolated from human erythroleukemia cell line K562.</title>
        <authorList>
            <person name="Luo Y."/>
            <person name="Xu X."/>
            <person name="Ding Z."/>
            <person name="Liu Z."/>
            <person name="Zhang B."/>
            <person name="Yan Z."/>
            <person name="Sun J."/>
            <person name="Hu S."/>
            <person name="Hu X."/>
        </authorList>
    </citation>
    <scope>NUCLEOTIDE SEQUENCE [LARGE SCALE GENOMIC DNA]</scope>
    <source>
        <strain evidence="2 3">HLK1</strain>
    </source>
</reference>
<dbReference type="STRING" id="450851.PHZ_c2894"/>
<gene>
    <name evidence="2" type="ordered locus">PHZ_c2894</name>
</gene>
<feature type="region of interest" description="Disordered" evidence="1">
    <location>
        <begin position="1"/>
        <end position="35"/>
    </location>
</feature>
<dbReference type="HOGENOM" id="CLU_1218037_0_0_5"/>
<feature type="compositionally biased region" description="Basic and acidic residues" evidence="1">
    <location>
        <begin position="66"/>
        <end position="90"/>
    </location>
</feature>
<protein>
    <recommendedName>
        <fullName evidence="4">Tat pathway signal sequence domain protein</fullName>
    </recommendedName>
</protein>
<keyword evidence="3" id="KW-1185">Reference proteome</keyword>
<feature type="region of interest" description="Disordered" evidence="1">
    <location>
        <begin position="63"/>
        <end position="102"/>
    </location>
</feature>
<evidence type="ECO:0000313" key="2">
    <source>
        <dbReference type="EMBL" id="ACG79303.1"/>
    </source>
</evidence>